<evidence type="ECO:0000313" key="3">
    <source>
        <dbReference type="Proteomes" id="UP000186878"/>
    </source>
</evidence>
<accession>A0A1Q8SS80</accession>
<keyword evidence="1" id="KW-0732">Signal</keyword>
<dbReference type="EMBL" id="MSDO01000012">
    <property type="protein sequence ID" value="OLO04290.1"/>
    <property type="molecule type" value="Genomic_DNA"/>
</dbReference>
<protein>
    <recommendedName>
        <fullName evidence="4">YfaZ</fullName>
    </recommendedName>
</protein>
<feature type="signal peptide" evidence="1">
    <location>
        <begin position="1"/>
        <end position="28"/>
    </location>
</feature>
<sequence>MINRSRIKPWGFALATATFVFASQQAMALSVSANGGDESFGVEASQTIFPTLRAGVGYLNTDDSGHNAKAYSGSLMFTPWLPGIDLSVGGRYQYQDTYYGNGGGLGLGGSAFVDTPIPLTSIGGYGFYTPEGLTSGDVEKSYEYGAQARVNIISQTYVYGGYRYMRTDFDNDNGHTLDSGPVLGVSVGF</sequence>
<dbReference type="InterPro" id="IPR009998">
    <property type="entry name" value="YfaZ"/>
</dbReference>
<organism evidence="2 3">
    <name type="scientific">Salinicola socius</name>
    <dbReference type="NCBI Taxonomy" id="404433"/>
    <lineage>
        <taxon>Bacteria</taxon>
        <taxon>Pseudomonadati</taxon>
        <taxon>Pseudomonadota</taxon>
        <taxon>Gammaproteobacteria</taxon>
        <taxon>Oceanospirillales</taxon>
        <taxon>Halomonadaceae</taxon>
        <taxon>Salinicola</taxon>
    </lineage>
</organism>
<dbReference type="STRING" id="404433.BTW07_10435"/>
<evidence type="ECO:0000313" key="2">
    <source>
        <dbReference type="EMBL" id="OLO04290.1"/>
    </source>
</evidence>
<dbReference type="Proteomes" id="UP000186878">
    <property type="component" value="Unassembled WGS sequence"/>
</dbReference>
<dbReference type="AlphaFoldDB" id="A0A1Q8SS80"/>
<dbReference type="SUPFAM" id="SSF56935">
    <property type="entry name" value="Porins"/>
    <property type="match status" value="1"/>
</dbReference>
<evidence type="ECO:0008006" key="4">
    <source>
        <dbReference type="Google" id="ProtNLM"/>
    </source>
</evidence>
<evidence type="ECO:0000256" key="1">
    <source>
        <dbReference type="SAM" id="SignalP"/>
    </source>
</evidence>
<dbReference type="Pfam" id="PF07437">
    <property type="entry name" value="YfaZ"/>
    <property type="match status" value="1"/>
</dbReference>
<gene>
    <name evidence="2" type="ORF">BTW07_10435</name>
</gene>
<name>A0A1Q8SS80_9GAMM</name>
<proteinExistence type="predicted"/>
<reference evidence="2 3" key="1">
    <citation type="submission" date="2016-12" db="EMBL/GenBank/DDBJ databases">
        <title>Draft genome sequences of strains Salinicola socius SMB35, Salinicola sp. MH3R3-1 and Chromohalobacter sp. SMB17 from the Verkhnekamsk potash mining region of Russia.</title>
        <authorList>
            <person name="Mavrodi D.V."/>
            <person name="Olsson B.E."/>
            <person name="Korsakova E.S."/>
            <person name="Pyankova A."/>
            <person name="Mavrodi O.V."/>
            <person name="Plotnikova E.G."/>
        </authorList>
    </citation>
    <scope>NUCLEOTIDE SEQUENCE [LARGE SCALE GENOMIC DNA]</scope>
    <source>
        <strain evidence="2 3">SMB35</strain>
    </source>
</reference>
<feature type="chain" id="PRO_5012615723" description="YfaZ" evidence="1">
    <location>
        <begin position="29"/>
        <end position="189"/>
    </location>
</feature>
<dbReference type="RefSeq" id="WP_075570111.1">
    <property type="nucleotide sequence ID" value="NZ_MSDO01000012.1"/>
</dbReference>
<comment type="caution">
    <text evidence="2">The sequence shown here is derived from an EMBL/GenBank/DDBJ whole genome shotgun (WGS) entry which is preliminary data.</text>
</comment>
<dbReference type="OrthoDB" id="6366116at2"/>
<keyword evidence="3" id="KW-1185">Reference proteome</keyword>